<name>A0A517TBC1_9PLAN</name>
<protein>
    <submittedName>
        <fullName evidence="2">Uncharacterized protein</fullName>
    </submittedName>
</protein>
<dbReference type="InterPro" id="IPR046596">
    <property type="entry name" value="DUF6655"/>
</dbReference>
<dbReference type="PROSITE" id="PS51257">
    <property type="entry name" value="PROKAR_LIPOPROTEIN"/>
    <property type="match status" value="1"/>
</dbReference>
<organism evidence="2 3">
    <name type="scientific">Calycomorphotria hydatis</name>
    <dbReference type="NCBI Taxonomy" id="2528027"/>
    <lineage>
        <taxon>Bacteria</taxon>
        <taxon>Pseudomonadati</taxon>
        <taxon>Planctomycetota</taxon>
        <taxon>Planctomycetia</taxon>
        <taxon>Planctomycetales</taxon>
        <taxon>Planctomycetaceae</taxon>
        <taxon>Calycomorphotria</taxon>
    </lineage>
</organism>
<sequence>MFRLIRHSQILNALLGFAVILSCGVGCATVKTSNTARTGMEQLLISNAVDQSLNQVDFRPFGHQKVFLDTQYLDCIDKGYVISATRHRLLHAGATIVEKSEDSDFVVEVRSGGVGTDSSEAYVGIPEISVPLPLPLTIPEVRIWSRNQQHGTAKLGIVAYDKKMGSAVGVGGTTLARADDSNSYFAGIGPFQSGDVRSEVKRSSSVSAPVEPIPQYVAFHEVPASRGNSGPANSYELSPSSVKLVSAEDIAAKEQPQDEAAVVNAAATEEETSFRPTNPFAGVPQTPEVSWPESN</sequence>
<keyword evidence="3" id="KW-1185">Reference proteome</keyword>
<dbReference type="Pfam" id="PF20360">
    <property type="entry name" value="DUF6655"/>
    <property type="match status" value="1"/>
</dbReference>
<evidence type="ECO:0000313" key="2">
    <source>
        <dbReference type="EMBL" id="QDT65673.1"/>
    </source>
</evidence>
<accession>A0A517TBC1</accession>
<gene>
    <name evidence="2" type="ORF">V22_29320</name>
</gene>
<proteinExistence type="predicted"/>
<dbReference type="Proteomes" id="UP000319976">
    <property type="component" value="Chromosome"/>
</dbReference>
<dbReference type="RefSeq" id="WP_145263985.1">
    <property type="nucleotide sequence ID" value="NZ_CP036316.1"/>
</dbReference>
<dbReference type="AlphaFoldDB" id="A0A517TBC1"/>
<evidence type="ECO:0000313" key="3">
    <source>
        <dbReference type="Proteomes" id="UP000319976"/>
    </source>
</evidence>
<feature type="region of interest" description="Disordered" evidence="1">
    <location>
        <begin position="252"/>
        <end position="295"/>
    </location>
</feature>
<dbReference type="KEGG" id="chya:V22_29320"/>
<reference evidence="2 3" key="1">
    <citation type="submission" date="2019-02" db="EMBL/GenBank/DDBJ databases">
        <title>Deep-cultivation of Planctomycetes and their phenomic and genomic characterization uncovers novel biology.</title>
        <authorList>
            <person name="Wiegand S."/>
            <person name="Jogler M."/>
            <person name="Boedeker C."/>
            <person name="Pinto D."/>
            <person name="Vollmers J."/>
            <person name="Rivas-Marin E."/>
            <person name="Kohn T."/>
            <person name="Peeters S.H."/>
            <person name="Heuer A."/>
            <person name="Rast P."/>
            <person name="Oberbeckmann S."/>
            <person name="Bunk B."/>
            <person name="Jeske O."/>
            <person name="Meyerdierks A."/>
            <person name="Storesund J.E."/>
            <person name="Kallscheuer N."/>
            <person name="Luecker S."/>
            <person name="Lage O.M."/>
            <person name="Pohl T."/>
            <person name="Merkel B.J."/>
            <person name="Hornburger P."/>
            <person name="Mueller R.-W."/>
            <person name="Bruemmer F."/>
            <person name="Labrenz M."/>
            <person name="Spormann A.M."/>
            <person name="Op den Camp H."/>
            <person name="Overmann J."/>
            <person name="Amann R."/>
            <person name="Jetten M.S.M."/>
            <person name="Mascher T."/>
            <person name="Medema M.H."/>
            <person name="Devos D.P."/>
            <person name="Kaster A.-K."/>
            <person name="Ovreas L."/>
            <person name="Rohde M."/>
            <person name="Galperin M.Y."/>
            <person name="Jogler C."/>
        </authorList>
    </citation>
    <scope>NUCLEOTIDE SEQUENCE [LARGE SCALE GENOMIC DNA]</scope>
    <source>
        <strain evidence="2 3">V22</strain>
    </source>
</reference>
<dbReference type="EMBL" id="CP036316">
    <property type="protein sequence ID" value="QDT65673.1"/>
    <property type="molecule type" value="Genomic_DNA"/>
</dbReference>
<evidence type="ECO:0000256" key="1">
    <source>
        <dbReference type="SAM" id="MobiDB-lite"/>
    </source>
</evidence>
<dbReference type="OrthoDB" id="276267at2"/>